<keyword evidence="1" id="KW-0812">Transmembrane</keyword>
<feature type="transmembrane region" description="Helical" evidence="1">
    <location>
        <begin position="358"/>
        <end position="378"/>
    </location>
</feature>
<dbReference type="Gene3D" id="3.30.70.1440">
    <property type="entry name" value="Multidrug efflux transporter AcrB pore domain"/>
    <property type="match status" value="1"/>
</dbReference>
<organism evidence="2 3">
    <name type="scientific">Alteromonas sediminis</name>
    <dbReference type="NCBI Taxonomy" id="2259342"/>
    <lineage>
        <taxon>Bacteria</taxon>
        <taxon>Pseudomonadati</taxon>
        <taxon>Pseudomonadota</taxon>
        <taxon>Gammaproteobacteria</taxon>
        <taxon>Alteromonadales</taxon>
        <taxon>Alteromonadaceae</taxon>
        <taxon>Alteromonas/Salinimonas group</taxon>
        <taxon>Alteromonas</taxon>
    </lineage>
</organism>
<sequence>MNLTKLAIDNNRITVALFIAIIVFGYLSFTTMPRAYDPGFIIRTAQVITHLPGASPERIEELVSSQIEDKVKDIAELDFVTSESRTGISIVNVNIKESYKEMRPIWDDLRRKIEDVQGDLPDGVIGPFVNDEFGDVYGIVLTMTGEGFSFAELEDIADEIKSDLLRLPEASKVEIFGEQEQRVFVEYNNARLAELGISPNQLANILQSRNIVISGGEFTLGQERIALEPSGNFENLEDIGKTIIQINGHSLYLRDIAKVTYGYVDPIESIVHSSGTPALAFAVSMRDGGNNILLGAQVSEALVEFTRTYPYGIEFDVVNFIPKEVDNKVKDFVISLVQAVSIVTAVMLLTLGIRTGLVVSALIPTAILFSLIVMQFFHIGLDQISLAALIIALGMLVDNGIVMSENILVRMEKGEDALAAALGSANEMKIPLLVASLTTSAAFLPIYLAESAVGEFTSALFTVVTITLLCSWILSMTLIPLFCITFLKVKKEANTPLNSSLYNKYGHVLTTFIRHKYLVILATIAMFIGVMNLSQFLPNLFFPPSDRPYFKAIIELPSGTSIDKTQGIVSDLEAYIEDELTKEARQDDGVTNWVSYIGNAGPRFLLSHNPKPNNSNYAAMIINVSDYQVIGELMTSLRRYTFEMHPDVDLKLRLIENGPAVENPVEVRLMSKDKALLFNQVGELKTKMLDIGQLQNISDNWGQRIKKLDIRIDQARALRAGVTSQDIAISLQASLSGMELTEFRQDEDIIPVVLRSNVATEREISKLESLSVYAQSSGKSVPLRQVADINIVWDDAKILRRDGLKTVAVGAQLMGSVTAAEKFDQLMPWLEDMVVQTEGLVRFELGGESESSGDANQSIRDKLGIAGLIILVLLVGQFNSFRKAGIVLATIPLGLIGVILGLLVGQSYFGFMTFLGIVSLAGIVINNAIVLLERIELEIEQGAEHCDAIVHAAKQRARPILLTTATTVLGMLPLYLGGGAMWEPMAIAIMAGLLFSTVMTLLVIPAMYAIFYRVTAPS</sequence>
<feature type="transmembrane region" description="Helical" evidence="1">
    <location>
        <begin position="430"/>
        <end position="448"/>
    </location>
</feature>
<protein>
    <submittedName>
        <fullName evidence="2">Efflux RND transporter permease subunit</fullName>
    </submittedName>
</protein>
<evidence type="ECO:0000256" key="1">
    <source>
        <dbReference type="SAM" id="Phobius"/>
    </source>
</evidence>
<dbReference type="GO" id="GO:0005886">
    <property type="term" value="C:plasma membrane"/>
    <property type="evidence" value="ECO:0007669"/>
    <property type="project" value="TreeGrafter"/>
</dbReference>
<dbReference type="EMBL" id="RPOK01000007">
    <property type="protein sequence ID" value="RPJ64854.1"/>
    <property type="molecule type" value="Genomic_DNA"/>
</dbReference>
<dbReference type="PRINTS" id="PR00702">
    <property type="entry name" value="ACRIFLAVINRP"/>
</dbReference>
<feature type="transmembrane region" description="Helical" evidence="1">
    <location>
        <begin position="960"/>
        <end position="981"/>
    </location>
</feature>
<keyword evidence="1" id="KW-1133">Transmembrane helix</keyword>
<dbReference type="AlphaFoldDB" id="A0A3N5Z4C4"/>
<feature type="transmembrane region" description="Helical" evidence="1">
    <location>
        <begin position="460"/>
        <end position="487"/>
    </location>
</feature>
<dbReference type="Gene3D" id="1.20.1640.10">
    <property type="entry name" value="Multidrug efflux transporter AcrB transmembrane domain"/>
    <property type="match status" value="2"/>
</dbReference>
<dbReference type="Gene3D" id="3.30.2090.10">
    <property type="entry name" value="Multidrug efflux transporter AcrB TolC docking domain, DN and DC subdomains"/>
    <property type="match status" value="2"/>
</dbReference>
<evidence type="ECO:0000313" key="2">
    <source>
        <dbReference type="EMBL" id="RPJ64854.1"/>
    </source>
</evidence>
<feature type="transmembrane region" description="Helical" evidence="1">
    <location>
        <begin position="911"/>
        <end position="932"/>
    </location>
</feature>
<feature type="transmembrane region" description="Helical" evidence="1">
    <location>
        <begin position="886"/>
        <end position="905"/>
    </location>
</feature>
<name>A0A3N5Z4C4_9ALTE</name>
<dbReference type="GO" id="GO:0042910">
    <property type="term" value="F:xenobiotic transmembrane transporter activity"/>
    <property type="evidence" value="ECO:0007669"/>
    <property type="project" value="TreeGrafter"/>
</dbReference>
<accession>A0A3N5Z4C4</accession>
<feature type="transmembrane region" description="Helical" evidence="1">
    <location>
        <begin position="517"/>
        <end position="537"/>
    </location>
</feature>
<dbReference type="PANTHER" id="PTHR32063:SF18">
    <property type="entry name" value="CATION EFFLUX SYSTEM PROTEIN"/>
    <property type="match status" value="1"/>
</dbReference>
<dbReference type="Pfam" id="PF00873">
    <property type="entry name" value="ACR_tran"/>
    <property type="match status" value="1"/>
</dbReference>
<dbReference type="SUPFAM" id="SSF82693">
    <property type="entry name" value="Multidrug efflux transporter AcrB pore domain, PN1, PN2, PC1 and PC2 subdomains"/>
    <property type="match status" value="2"/>
</dbReference>
<dbReference type="InterPro" id="IPR001036">
    <property type="entry name" value="Acrflvin-R"/>
</dbReference>
<reference evidence="2 3" key="1">
    <citation type="submission" date="2018-11" db="EMBL/GenBank/DDBJ databases">
        <authorList>
            <person name="Ye M.-Q."/>
            <person name="Du Z.-J."/>
        </authorList>
    </citation>
    <scope>NUCLEOTIDE SEQUENCE [LARGE SCALE GENOMIC DNA]</scope>
    <source>
        <strain evidence="2 3">U0105</strain>
    </source>
</reference>
<keyword evidence="3" id="KW-1185">Reference proteome</keyword>
<dbReference type="SUPFAM" id="SSF82714">
    <property type="entry name" value="Multidrug efflux transporter AcrB TolC docking domain, DN and DC subdomains"/>
    <property type="match status" value="2"/>
</dbReference>
<dbReference type="RefSeq" id="WP_124029376.1">
    <property type="nucleotide sequence ID" value="NZ_JBHRSN010000012.1"/>
</dbReference>
<dbReference type="SUPFAM" id="SSF82866">
    <property type="entry name" value="Multidrug efflux transporter AcrB transmembrane domain"/>
    <property type="match status" value="2"/>
</dbReference>
<dbReference type="Proteomes" id="UP000275281">
    <property type="component" value="Unassembled WGS sequence"/>
</dbReference>
<gene>
    <name evidence="2" type="ORF">DRW07_18195</name>
</gene>
<feature type="transmembrane region" description="Helical" evidence="1">
    <location>
        <begin position="384"/>
        <end position="409"/>
    </location>
</feature>
<feature type="transmembrane region" description="Helical" evidence="1">
    <location>
        <begin position="332"/>
        <end position="351"/>
    </location>
</feature>
<keyword evidence="1" id="KW-0472">Membrane</keyword>
<dbReference type="Gene3D" id="3.30.70.1430">
    <property type="entry name" value="Multidrug efflux transporter AcrB pore domain"/>
    <property type="match status" value="2"/>
</dbReference>
<proteinExistence type="predicted"/>
<feature type="transmembrane region" description="Helical" evidence="1">
    <location>
        <begin position="987"/>
        <end position="1011"/>
    </location>
</feature>
<feature type="transmembrane region" description="Helical" evidence="1">
    <location>
        <begin position="863"/>
        <end position="879"/>
    </location>
</feature>
<evidence type="ECO:0000313" key="3">
    <source>
        <dbReference type="Proteomes" id="UP000275281"/>
    </source>
</evidence>
<comment type="caution">
    <text evidence="2">The sequence shown here is derived from an EMBL/GenBank/DDBJ whole genome shotgun (WGS) entry which is preliminary data.</text>
</comment>
<dbReference type="PANTHER" id="PTHR32063">
    <property type="match status" value="1"/>
</dbReference>
<dbReference type="OrthoDB" id="9757940at2"/>
<feature type="transmembrane region" description="Helical" evidence="1">
    <location>
        <begin position="12"/>
        <end position="29"/>
    </location>
</feature>
<dbReference type="Gene3D" id="3.30.70.1320">
    <property type="entry name" value="Multidrug efflux transporter AcrB pore domain like"/>
    <property type="match status" value="1"/>
</dbReference>
<dbReference type="InterPro" id="IPR027463">
    <property type="entry name" value="AcrB_DN_DC_subdom"/>
</dbReference>